<feature type="domain" description="Cupin type-2" evidence="1">
    <location>
        <begin position="45"/>
        <end position="116"/>
    </location>
</feature>
<dbReference type="STRING" id="1231657.A0A1Y1Z329"/>
<dbReference type="Pfam" id="PF07883">
    <property type="entry name" value="Cupin_2"/>
    <property type="match status" value="1"/>
</dbReference>
<dbReference type="InterPro" id="IPR011051">
    <property type="entry name" value="RmlC_Cupin_sf"/>
</dbReference>
<dbReference type="SUPFAM" id="SSF51182">
    <property type="entry name" value="RmlC-like cupins"/>
    <property type="match status" value="1"/>
</dbReference>
<evidence type="ECO:0000313" key="3">
    <source>
        <dbReference type="Proteomes" id="UP000193144"/>
    </source>
</evidence>
<comment type="caution">
    <text evidence="2">The sequence shown here is derived from an EMBL/GenBank/DDBJ whole genome shotgun (WGS) entry which is preliminary data.</text>
</comment>
<evidence type="ECO:0000259" key="1">
    <source>
        <dbReference type="Pfam" id="PF07883"/>
    </source>
</evidence>
<dbReference type="CDD" id="cd02234">
    <property type="entry name" value="cupin_BLR7677-like"/>
    <property type="match status" value="1"/>
</dbReference>
<dbReference type="OrthoDB" id="5793281at2759"/>
<evidence type="ECO:0000313" key="2">
    <source>
        <dbReference type="EMBL" id="ORY04691.1"/>
    </source>
</evidence>
<reference evidence="2 3" key="1">
    <citation type="submission" date="2016-07" db="EMBL/GenBank/DDBJ databases">
        <title>Pervasive Adenine N6-methylation of Active Genes in Fungi.</title>
        <authorList>
            <consortium name="DOE Joint Genome Institute"/>
            <person name="Mondo S.J."/>
            <person name="Dannebaum R.O."/>
            <person name="Kuo R.C."/>
            <person name="Labutti K."/>
            <person name="Haridas S."/>
            <person name="Kuo A."/>
            <person name="Salamov A."/>
            <person name="Ahrendt S.R."/>
            <person name="Lipzen A."/>
            <person name="Sullivan W."/>
            <person name="Andreopoulos W.B."/>
            <person name="Clum A."/>
            <person name="Lindquist E."/>
            <person name="Daum C."/>
            <person name="Ramamoorthy G.K."/>
            <person name="Gryganskyi A."/>
            <person name="Culley D."/>
            <person name="Magnuson J.K."/>
            <person name="James T.Y."/>
            <person name="O'Malley M.A."/>
            <person name="Stajich J.E."/>
            <person name="Spatafora J.W."/>
            <person name="Visel A."/>
            <person name="Grigoriev I.V."/>
        </authorList>
    </citation>
    <scope>NUCLEOTIDE SEQUENCE [LARGE SCALE GENOMIC DNA]</scope>
    <source>
        <strain evidence="2 3">CBS 115471</strain>
    </source>
</reference>
<accession>A0A1Y1Z329</accession>
<dbReference type="Proteomes" id="UP000193144">
    <property type="component" value="Unassembled WGS sequence"/>
</dbReference>
<dbReference type="InterPro" id="IPR013096">
    <property type="entry name" value="Cupin_2"/>
</dbReference>
<proteinExistence type="predicted"/>
<gene>
    <name evidence="2" type="ORF">BCR34DRAFT_591156</name>
</gene>
<organism evidence="2 3">
    <name type="scientific">Clohesyomyces aquaticus</name>
    <dbReference type="NCBI Taxonomy" id="1231657"/>
    <lineage>
        <taxon>Eukaryota</taxon>
        <taxon>Fungi</taxon>
        <taxon>Dikarya</taxon>
        <taxon>Ascomycota</taxon>
        <taxon>Pezizomycotina</taxon>
        <taxon>Dothideomycetes</taxon>
        <taxon>Pleosporomycetidae</taxon>
        <taxon>Pleosporales</taxon>
        <taxon>Lindgomycetaceae</taxon>
        <taxon>Clohesyomyces</taxon>
    </lineage>
</organism>
<name>A0A1Y1Z329_9PLEO</name>
<protein>
    <recommendedName>
        <fullName evidence="1">Cupin type-2 domain-containing protein</fullName>
    </recommendedName>
</protein>
<dbReference type="InterPro" id="IPR014710">
    <property type="entry name" value="RmlC-like_jellyroll"/>
</dbReference>
<sequence length="145" mass="15594">MATQFPKVIKIDGVWQIEGRPREGLKILNTFHPSNLPGKVMIVAEVTMPPNGASPPHRHGGAAVIAVALEGTTINQMNCEDPITCGPGSFWYEAPGCHHVRSENESKEVGAKFLAVLIVDEETVKDGYHGILVLDAEVEEAGKLA</sequence>
<dbReference type="PANTHER" id="PTHR38599:SF1">
    <property type="entry name" value="CUPIN DOMAIN PROTEIN (AFU_ORTHOLOGUE AFUA_3G13620)"/>
    <property type="match status" value="1"/>
</dbReference>
<dbReference type="Gene3D" id="2.60.120.10">
    <property type="entry name" value="Jelly Rolls"/>
    <property type="match status" value="1"/>
</dbReference>
<dbReference type="AlphaFoldDB" id="A0A1Y1Z329"/>
<keyword evidence="3" id="KW-1185">Reference proteome</keyword>
<dbReference type="EMBL" id="MCFA01000133">
    <property type="protein sequence ID" value="ORY04691.1"/>
    <property type="molecule type" value="Genomic_DNA"/>
</dbReference>
<dbReference type="PANTHER" id="PTHR38599">
    <property type="entry name" value="CUPIN DOMAIN PROTEIN (AFU_ORTHOLOGUE AFUA_3G13620)"/>
    <property type="match status" value="1"/>
</dbReference>